<comment type="caution">
    <text evidence="1">The sequence shown here is derived from an EMBL/GenBank/DDBJ whole genome shotgun (WGS) entry which is preliminary data.</text>
</comment>
<reference evidence="1 2" key="1">
    <citation type="submission" date="2016-02" db="EMBL/GenBank/DDBJ databases">
        <title>Genome analysis of coral dinoflagellate symbionts highlights evolutionary adaptations to a symbiotic lifestyle.</title>
        <authorList>
            <person name="Aranda M."/>
            <person name="Li Y."/>
            <person name="Liew Y.J."/>
            <person name="Baumgarten S."/>
            <person name="Simakov O."/>
            <person name="Wilson M."/>
            <person name="Piel J."/>
            <person name="Ashoor H."/>
            <person name="Bougouffa S."/>
            <person name="Bajic V.B."/>
            <person name="Ryu T."/>
            <person name="Ravasi T."/>
            <person name="Bayer T."/>
            <person name="Micklem G."/>
            <person name="Kim H."/>
            <person name="Bhak J."/>
            <person name="Lajeunesse T.C."/>
            <person name="Voolstra C.R."/>
        </authorList>
    </citation>
    <scope>NUCLEOTIDE SEQUENCE [LARGE SCALE GENOMIC DNA]</scope>
    <source>
        <strain evidence="1 2">CCMP2467</strain>
    </source>
</reference>
<name>A0A1Q9CI26_SYMMI</name>
<dbReference type="EMBL" id="LSRX01001179">
    <property type="protein sequence ID" value="OLP82584.1"/>
    <property type="molecule type" value="Genomic_DNA"/>
</dbReference>
<organism evidence="1 2">
    <name type="scientific">Symbiodinium microadriaticum</name>
    <name type="common">Dinoflagellate</name>
    <name type="synonym">Zooxanthella microadriatica</name>
    <dbReference type="NCBI Taxonomy" id="2951"/>
    <lineage>
        <taxon>Eukaryota</taxon>
        <taxon>Sar</taxon>
        <taxon>Alveolata</taxon>
        <taxon>Dinophyceae</taxon>
        <taxon>Suessiales</taxon>
        <taxon>Symbiodiniaceae</taxon>
        <taxon>Symbiodinium</taxon>
    </lineage>
</organism>
<keyword evidence="2" id="KW-1185">Reference proteome</keyword>
<dbReference type="OrthoDB" id="434973at2759"/>
<dbReference type="Proteomes" id="UP000186817">
    <property type="component" value="Unassembled WGS sequence"/>
</dbReference>
<proteinExistence type="predicted"/>
<accession>A0A1Q9CI26</accession>
<evidence type="ECO:0000313" key="2">
    <source>
        <dbReference type="Proteomes" id="UP000186817"/>
    </source>
</evidence>
<protein>
    <submittedName>
        <fullName evidence="1">Uncharacterized protein</fullName>
    </submittedName>
</protein>
<dbReference type="AlphaFoldDB" id="A0A1Q9CI26"/>
<sequence length="658" mass="71455">MQEPLVPMLQLQVAKSHARALIMPYHWNLTPAHAEAALRASPGWQRPFSMEAPDHGLGPRVQNVTKTFRALLELLVAHQASLPEGFEATWQRLQVALLCWSSGTDGLCPSLAARSCEALVHTLRLLDASELPWPSRALCYHGCFLSLAAALRAFSSVCDLLVPGQGVILIGLQTPLGQQLNGTHAVVQHFHAQTGRFAVCLKEGDPPCEWKKIRPQNLQADADPSSASSIALQGARECGRACLESVAEIFDDLLLMIHDEDDDSTSVLHSHLSASMWDALMQCVQDRCLPSSALLDLCSNNATLCSVLARHIFSVPVKLSRPEATATQRVLRLQEGFARAYCKLYQPDALWDASLGGGIAELQVELDGHVLNLAAAAVQLDVLESFIQCCDLHVAWFASSGHSRDQAPVLVVLLCRWVCTLAMACSNHPRAERVQRHLLMLTPDLLSLVDSFVESLMARQEADSSTSQLLALQSALDAVVALVGLAGNRSQLSDELRPGDPTAACCGILEGLADRLLQHADVHPAVLARLALCHLGLALPVAEVLGRFQSLEPPDQALFLQQACARSRLLAMPTSEVHGQLQDAGFEGAQEELSHAQPLFDLLMEQCIEQLPNSPQPSDADAVSRISRALRQNRILRRSTFDNGSSDKDCRCVAQGCD</sequence>
<gene>
    <name evidence="1" type="ORF">AK812_SmicGene36728</name>
</gene>
<evidence type="ECO:0000313" key="1">
    <source>
        <dbReference type="EMBL" id="OLP82584.1"/>
    </source>
</evidence>